<sequence length="445" mass="49303">MATPESSNVSQLVAAEVTAQLAPTVMALRLVASNATAQAAETVALRVNVSAQAAEIVALRATVAVLEREAGRSLFGGDAFNTTAFFVAILVAFYQLIPDPTGNQDAGDLSELVVYHQWRRAAVALFLYGLMVLIVAVLQLQAGWRGIDLAWLLALMLAPWAPVAKQVRLTLAGFWRVPAMMRSRGCRNRLTAVMREYLRVGNLHLVPTLIARELLSVVLLPPLRVPRWVLPSDVANKDDVIKNVMSQVMQHSPVMVDADDVRGAPVSDRCIDSYPLTRRLNYLGLFVRMLSCRADTVRPTWSPDRAFPFCLVRYCRRARRFCSRHAVGKKKVLSPFKWFSSDTAEDTAQADAGVEVDVEHGHYTRRMLKTWEESALLDAIDAVIPGGTLSKARVKLLDDEFCDRCMMAFRASVELFAESSIYGHDGVSTAEWFKYFDVQATGSLI</sequence>
<name>A0ACC3BJ30_PYRYE</name>
<evidence type="ECO:0000313" key="2">
    <source>
        <dbReference type="Proteomes" id="UP000798662"/>
    </source>
</evidence>
<dbReference type="Proteomes" id="UP000798662">
    <property type="component" value="Chromosome 1"/>
</dbReference>
<proteinExistence type="predicted"/>
<comment type="caution">
    <text evidence="1">The sequence shown here is derived from an EMBL/GenBank/DDBJ whole genome shotgun (WGS) entry which is preliminary data.</text>
</comment>
<reference evidence="1" key="1">
    <citation type="submission" date="2019-11" db="EMBL/GenBank/DDBJ databases">
        <title>Nori genome reveals adaptations in red seaweeds to the harsh intertidal environment.</title>
        <authorList>
            <person name="Wang D."/>
            <person name="Mao Y."/>
        </authorList>
    </citation>
    <scope>NUCLEOTIDE SEQUENCE</scope>
    <source>
        <tissue evidence="1">Gametophyte</tissue>
    </source>
</reference>
<protein>
    <submittedName>
        <fullName evidence="1">Uncharacterized protein</fullName>
    </submittedName>
</protein>
<keyword evidence="2" id="KW-1185">Reference proteome</keyword>
<gene>
    <name evidence="1" type="ORF">I4F81_000579</name>
</gene>
<accession>A0ACC3BJ30</accession>
<dbReference type="EMBL" id="CM020618">
    <property type="protein sequence ID" value="KAK1857965.1"/>
    <property type="molecule type" value="Genomic_DNA"/>
</dbReference>
<organism evidence="1 2">
    <name type="scientific">Pyropia yezoensis</name>
    <name type="common">Susabi-nori</name>
    <name type="synonym">Porphyra yezoensis</name>
    <dbReference type="NCBI Taxonomy" id="2788"/>
    <lineage>
        <taxon>Eukaryota</taxon>
        <taxon>Rhodophyta</taxon>
        <taxon>Bangiophyceae</taxon>
        <taxon>Bangiales</taxon>
        <taxon>Bangiaceae</taxon>
        <taxon>Pyropia</taxon>
    </lineage>
</organism>
<evidence type="ECO:0000313" key="1">
    <source>
        <dbReference type="EMBL" id="KAK1857965.1"/>
    </source>
</evidence>